<feature type="transmembrane region" description="Helical" evidence="1">
    <location>
        <begin position="188"/>
        <end position="209"/>
    </location>
</feature>
<keyword evidence="1" id="KW-1133">Transmembrane helix</keyword>
<dbReference type="AlphaFoldDB" id="A0A6I4TUI1"/>
<organism evidence="2 3">
    <name type="scientific">Croceibacterium xixiisoli</name>
    <dbReference type="NCBI Taxonomy" id="1476466"/>
    <lineage>
        <taxon>Bacteria</taxon>
        <taxon>Pseudomonadati</taxon>
        <taxon>Pseudomonadota</taxon>
        <taxon>Alphaproteobacteria</taxon>
        <taxon>Sphingomonadales</taxon>
        <taxon>Erythrobacteraceae</taxon>
        <taxon>Croceibacterium</taxon>
    </lineage>
</organism>
<dbReference type="RefSeq" id="WP_161391421.1">
    <property type="nucleotide sequence ID" value="NZ_JBHSCP010000001.1"/>
</dbReference>
<gene>
    <name evidence="2" type="ORF">GRI97_12065</name>
</gene>
<proteinExistence type="predicted"/>
<evidence type="ECO:0000313" key="2">
    <source>
        <dbReference type="EMBL" id="MXO99726.1"/>
    </source>
</evidence>
<protein>
    <submittedName>
        <fullName evidence="2">Uncharacterized protein</fullName>
    </submittedName>
</protein>
<keyword evidence="3" id="KW-1185">Reference proteome</keyword>
<dbReference type="Proteomes" id="UP000469430">
    <property type="component" value="Unassembled WGS sequence"/>
</dbReference>
<comment type="caution">
    <text evidence="2">The sequence shown here is derived from an EMBL/GenBank/DDBJ whole genome shotgun (WGS) entry which is preliminary data.</text>
</comment>
<evidence type="ECO:0000256" key="1">
    <source>
        <dbReference type="SAM" id="Phobius"/>
    </source>
</evidence>
<reference evidence="2 3" key="1">
    <citation type="submission" date="2019-12" db="EMBL/GenBank/DDBJ databases">
        <title>Genomic-based taxomic classification of the family Erythrobacteraceae.</title>
        <authorList>
            <person name="Xu L."/>
        </authorList>
    </citation>
    <scope>NUCLEOTIDE SEQUENCE [LARGE SCALE GENOMIC DNA]</scope>
    <source>
        <strain evidence="2 3">S36</strain>
    </source>
</reference>
<evidence type="ECO:0000313" key="3">
    <source>
        <dbReference type="Proteomes" id="UP000469430"/>
    </source>
</evidence>
<accession>A0A6I4TUI1</accession>
<dbReference type="EMBL" id="WTYJ01000002">
    <property type="protein sequence ID" value="MXO99726.1"/>
    <property type="molecule type" value="Genomic_DNA"/>
</dbReference>
<name>A0A6I4TUI1_9SPHN</name>
<sequence length="213" mass="23435">MNDDYLPLLLVLIPLGPIALWLIVTTAISIVSGWFRLQRTYPPMPAQVRTSLPRQSAEMGFGVAFSRALTLTAGPDGIGISVSRLLGPFLRPVTIPWHAITAERRHMFMAQGVRLTFGRPEVGTLTIHARSWDQLAPFSPAPRMARDLPPITARLAIAGLVKAWLLLTGTAATAFYAIPRLFTDSGPPLVFCIMMPGMGFAMLMALRYLRQPR</sequence>
<feature type="transmembrane region" description="Helical" evidence="1">
    <location>
        <begin position="6"/>
        <end position="35"/>
    </location>
</feature>
<keyword evidence="1" id="KW-0812">Transmembrane</keyword>
<feature type="transmembrane region" description="Helical" evidence="1">
    <location>
        <begin position="153"/>
        <end position="176"/>
    </location>
</feature>
<keyword evidence="1" id="KW-0472">Membrane</keyword>
<dbReference type="OrthoDB" id="7566559at2"/>